<name>W9DPX8_METTI</name>
<accession>W9DPX8</accession>
<sequence>MNMDVNTENPFVQALVVSTTMAVFMIGVAFGLMSMAREGSTPVPMAVMLLIFAVIFIAGSVFFESRGADYMGSLVGGAIISLVATFSATAFFSGVRFAIGGGITEIGSDQVVSALAVCMIASMLLIRVLQHKFSNVF</sequence>
<proteinExistence type="predicted"/>
<keyword evidence="1" id="KW-0472">Membrane</keyword>
<keyword evidence="1" id="KW-1133">Transmembrane helix</keyword>
<comment type="caution">
    <text evidence="2">The sequence shown here is derived from an EMBL/GenBank/DDBJ whole genome shotgun (WGS) entry which is preliminary data.</text>
</comment>
<dbReference type="Proteomes" id="UP000019483">
    <property type="component" value="Unassembled WGS sequence"/>
</dbReference>
<dbReference type="AlphaFoldDB" id="W9DPX8"/>
<evidence type="ECO:0008006" key="4">
    <source>
        <dbReference type="Google" id="ProtNLM"/>
    </source>
</evidence>
<feature type="transmembrane region" description="Helical" evidence="1">
    <location>
        <begin position="45"/>
        <end position="63"/>
    </location>
</feature>
<evidence type="ECO:0000313" key="2">
    <source>
        <dbReference type="EMBL" id="ETA67270.1"/>
    </source>
</evidence>
<feature type="transmembrane region" description="Helical" evidence="1">
    <location>
        <begin position="111"/>
        <end position="129"/>
    </location>
</feature>
<dbReference type="STRING" id="1090322.MettiDRAFT_0685"/>
<organism evidence="2 3">
    <name type="scientific">Methanolobus tindarius DSM 2278</name>
    <dbReference type="NCBI Taxonomy" id="1090322"/>
    <lineage>
        <taxon>Archaea</taxon>
        <taxon>Methanobacteriati</taxon>
        <taxon>Methanobacteriota</taxon>
        <taxon>Stenosarchaea group</taxon>
        <taxon>Methanomicrobia</taxon>
        <taxon>Methanosarcinales</taxon>
        <taxon>Methanosarcinaceae</taxon>
        <taxon>Methanolobus</taxon>
    </lineage>
</organism>
<keyword evidence="3" id="KW-1185">Reference proteome</keyword>
<dbReference type="OrthoDB" id="141678at2157"/>
<feature type="transmembrane region" description="Helical" evidence="1">
    <location>
        <begin position="12"/>
        <end position="33"/>
    </location>
</feature>
<gene>
    <name evidence="2" type="ORF">MettiDRAFT_0685</name>
</gene>
<dbReference type="EMBL" id="AZAJ01000001">
    <property type="protein sequence ID" value="ETA67270.1"/>
    <property type="molecule type" value="Genomic_DNA"/>
</dbReference>
<feature type="transmembrane region" description="Helical" evidence="1">
    <location>
        <begin position="75"/>
        <end position="99"/>
    </location>
</feature>
<evidence type="ECO:0000313" key="3">
    <source>
        <dbReference type="Proteomes" id="UP000019483"/>
    </source>
</evidence>
<protein>
    <recommendedName>
        <fullName evidence="4">Heat-shock protein</fullName>
    </recommendedName>
</protein>
<keyword evidence="1" id="KW-0812">Transmembrane</keyword>
<reference evidence="2 3" key="1">
    <citation type="submission" date="2013-08" db="EMBL/GenBank/DDBJ databases">
        <authorList>
            <consortium name="DOE Joint Genome Institute"/>
            <person name="Eisen J."/>
            <person name="Huntemann M."/>
            <person name="Han J."/>
            <person name="Chen A."/>
            <person name="Kyrpides N."/>
            <person name="Mavromatis K."/>
            <person name="Markowitz V."/>
            <person name="Palaniappan K."/>
            <person name="Ivanova N."/>
            <person name="Schaumberg A."/>
            <person name="Pati A."/>
            <person name="Liolios K."/>
            <person name="Nordberg H.P."/>
            <person name="Cantor M.N."/>
            <person name="Hua S.X."/>
            <person name="Woyke T."/>
        </authorList>
    </citation>
    <scope>NUCLEOTIDE SEQUENCE [LARGE SCALE GENOMIC DNA]</scope>
    <source>
        <strain evidence="2 3">DSM 2278</strain>
    </source>
</reference>
<evidence type="ECO:0000256" key="1">
    <source>
        <dbReference type="SAM" id="Phobius"/>
    </source>
</evidence>